<keyword evidence="4" id="KW-1185">Reference proteome</keyword>
<evidence type="ECO:0000256" key="1">
    <source>
        <dbReference type="ARBA" id="ARBA00008645"/>
    </source>
</evidence>
<keyword evidence="3" id="KW-0378">Hydrolase</keyword>
<evidence type="ECO:0000313" key="3">
    <source>
        <dbReference type="EMBL" id="MEW9265083.1"/>
    </source>
</evidence>
<evidence type="ECO:0000313" key="4">
    <source>
        <dbReference type="Proteomes" id="UP001555826"/>
    </source>
</evidence>
<dbReference type="Gene3D" id="3.40.50.1820">
    <property type="entry name" value="alpha/beta hydrolase"/>
    <property type="match status" value="1"/>
</dbReference>
<proteinExistence type="inferred from homology"/>
<dbReference type="InterPro" id="IPR029058">
    <property type="entry name" value="AB_hydrolase_fold"/>
</dbReference>
<accession>A0ABV3P628</accession>
<dbReference type="InterPro" id="IPR000073">
    <property type="entry name" value="AB_hydrolase_1"/>
</dbReference>
<dbReference type="PRINTS" id="PR00111">
    <property type="entry name" value="ABHYDROLASE"/>
</dbReference>
<reference evidence="3 4" key="1">
    <citation type="submission" date="2024-07" db="EMBL/GenBank/DDBJ databases">
        <authorList>
            <person name="Thanompreechachai J."/>
            <person name="Duangmal K."/>
        </authorList>
    </citation>
    <scope>NUCLEOTIDE SEQUENCE [LARGE SCALE GENOMIC DNA]</scope>
    <source>
        <strain evidence="3 4">KCTC 19886</strain>
    </source>
</reference>
<comment type="similarity">
    <text evidence="1">Belongs to the AB hydrolase superfamily.</text>
</comment>
<dbReference type="GO" id="GO:0016787">
    <property type="term" value="F:hydrolase activity"/>
    <property type="evidence" value="ECO:0007669"/>
    <property type="project" value="UniProtKB-KW"/>
</dbReference>
<dbReference type="SUPFAM" id="SSF53474">
    <property type="entry name" value="alpha/beta-Hydrolases"/>
    <property type="match status" value="1"/>
</dbReference>
<gene>
    <name evidence="3" type="ORF">AB1207_10020</name>
</gene>
<evidence type="ECO:0000259" key="2">
    <source>
        <dbReference type="Pfam" id="PF00561"/>
    </source>
</evidence>
<sequence length="305" mass="31782">MHPTTGSVAASPCPSRGGVQRCGLPTPVLGVPEPSSVLTRHCVTEAGDPDGPVLLLAHGFGAGQSAWQRLLPHFADHRVVLFDYAGSGSTRMADFDPVRHGTLTGYAQDLLEVCAALDLQDVNVVAHSVSGVVSLLAAAAQPDRFASLSLVAPSPRYVDEPETGWTGGFSLEDIHELLESLDSNYYAWSAAMAPVVMGNPQDPDLGAELTESFLGTHPDAAAAFARAIFLSDARDVLPRVQLPTLVLQTRHDALAPEAVGAAVAAALPHGHLVALDATGHCPHISAPLQTATAVRAHLAGHLARP</sequence>
<feature type="domain" description="AB hydrolase-1" evidence="2">
    <location>
        <begin position="52"/>
        <end position="287"/>
    </location>
</feature>
<dbReference type="Proteomes" id="UP001555826">
    <property type="component" value="Unassembled WGS sequence"/>
</dbReference>
<name>A0ABV3P628_9ACTN</name>
<dbReference type="Pfam" id="PF00561">
    <property type="entry name" value="Abhydrolase_1"/>
    <property type="match status" value="1"/>
</dbReference>
<protein>
    <submittedName>
        <fullName evidence="3">Alpha/beta hydrolase</fullName>
    </submittedName>
</protein>
<dbReference type="PANTHER" id="PTHR43039">
    <property type="entry name" value="ESTERASE-RELATED"/>
    <property type="match status" value="1"/>
</dbReference>
<organism evidence="3 4">
    <name type="scientific">Kineococcus endophyticus</name>
    <dbReference type="NCBI Taxonomy" id="1181883"/>
    <lineage>
        <taxon>Bacteria</taxon>
        <taxon>Bacillati</taxon>
        <taxon>Actinomycetota</taxon>
        <taxon>Actinomycetes</taxon>
        <taxon>Kineosporiales</taxon>
        <taxon>Kineosporiaceae</taxon>
        <taxon>Kineococcus</taxon>
    </lineage>
</organism>
<comment type="caution">
    <text evidence="3">The sequence shown here is derived from an EMBL/GenBank/DDBJ whole genome shotgun (WGS) entry which is preliminary data.</text>
</comment>
<dbReference type="EMBL" id="JBFNQN010000006">
    <property type="protein sequence ID" value="MEW9265083.1"/>
    <property type="molecule type" value="Genomic_DNA"/>
</dbReference>